<dbReference type="PANTHER" id="PTHR42194">
    <property type="entry name" value="UPF0276 PROTEIN HI_1600"/>
    <property type="match status" value="1"/>
</dbReference>
<organism evidence="1 2">
    <name type="scientific">Acidithiobacillus caldus</name>
    <dbReference type="NCBI Taxonomy" id="33059"/>
    <lineage>
        <taxon>Bacteria</taxon>
        <taxon>Pseudomonadati</taxon>
        <taxon>Pseudomonadota</taxon>
        <taxon>Acidithiobacillia</taxon>
        <taxon>Acidithiobacillales</taxon>
        <taxon>Acidithiobacillaceae</taxon>
        <taxon>Acidithiobacillus</taxon>
    </lineage>
</organism>
<dbReference type="SUPFAM" id="SSF51658">
    <property type="entry name" value="Xylose isomerase-like"/>
    <property type="match status" value="1"/>
</dbReference>
<dbReference type="Proteomes" id="UP000175616">
    <property type="component" value="Unassembled WGS sequence"/>
</dbReference>
<dbReference type="InterPro" id="IPR007801">
    <property type="entry name" value="MbnB/TglH/ChrH"/>
</dbReference>
<name>A0A1E7YNS3_9PROT</name>
<evidence type="ECO:0000313" key="2">
    <source>
        <dbReference type="Proteomes" id="UP000175616"/>
    </source>
</evidence>
<proteinExistence type="predicted"/>
<dbReference type="Pfam" id="PF05114">
    <property type="entry name" value="MbnB_TglH_ChrH"/>
    <property type="match status" value="1"/>
</dbReference>
<dbReference type="PATRIC" id="fig|33059.14.peg.1841"/>
<dbReference type="OMA" id="HPENYMV"/>
<reference evidence="1 2" key="1">
    <citation type="submission" date="2016-06" db="EMBL/GenBank/DDBJ databases">
        <title>Gene turnover analysis identifies the evolutionary adaptation of the extremophile Acidithiobacillus caldus.</title>
        <authorList>
            <person name="Zhang X."/>
        </authorList>
    </citation>
    <scope>NUCLEOTIDE SEQUENCE [LARGE SCALE GENOMIC DNA]</scope>
    <source>
        <strain evidence="1 2">DX</strain>
    </source>
</reference>
<sequence>MLDVLETDTAFAGPRSIDAIPAAAGIGLRAAHYDDFLAMAPEVAWVEVHSENLFAAGGKVHRVMEQVRRDYPLSLHGVGLSLGSADPLNLDHLRQLKRVIQHYAPGLVSEHLCWISVGGRYLHDLFPLPGTESMLAHLVPRIQQVQEVLGCQILIENVSAYLRFSGETLPEWAMLNALVEKTGCGLLLDINNLFVSSRNQHFDPHVYLANLHREAVQEIHLAGFSVEEVEGTTVLVDTHSCPVWPEVWDLYARSLRMFDHRVPTLIEWDSDLPNLDILLGEAAEAQRLLENAHG</sequence>
<protein>
    <submittedName>
        <fullName evidence="1">Uncharacterized protein</fullName>
    </submittedName>
</protein>
<evidence type="ECO:0000313" key="1">
    <source>
        <dbReference type="EMBL" id="OFC36563.1"/>
    </source>
</evidence>
<dbReference type="Gene3D" id="3.20.20.150">
    <property type="entry name" value="Divalent-metal-dependent TIM barrel enzymes"/>
    <property type="match status" value="1"/>
</dbReference>
<dbReference type="NCBIfam" id="NF003818">
    <property type="entry name" value="PRK05409.1"/>
    <property type="match status" value="1"/>
</dbReference>
<dbReference type="RefSeq" id="WP_014002609.1">
    <property type="nucleotide sequence ID" value="NZ_CP026328.2"/>
</dbReference>
<dbReference type="EMBL" id="LZYE01000148">
    <property type="protein sequence ID" value="OFC36563.1"/>
    <property type="molecule type" value="Genomic_DNA"/>
</dbReference>
<accession>A0A1E7YNS3</accession>
<dbReference type="AlphaFoldDB" id="A0A1E7YNS3"/>
<dbReference type="GeneID" id="92931082"/>
<gene>
    <name evidence="1" type="ORF">BAE27_06055</name>
</gene>
<comment type="caution">
    <text evidence="1">The sequence shown here is derived from an EMBL/GenBank/DDBJ whole genome shotgun (WGS) entry which is preliminary data.</text>
</comment>
<dbReference type="PANTHER" id="PTHR42194:SF1">
    <property type="entry name" value="UPF0276 PROTEIN HI_1600"/>
    <property type="match status" value="1"/>
</dbReference>
<dbReference type="InterPro" id="IPR036237">
    <property type="entry name" value="Xyl_isomerase-like_sf"/>
</dbReference>